<protein>
    <recommendedName>
        <fullName evidence="1">Helix-turn-helix domain-containing protein</fullName>
    </recommendedName>
</protein>
<accession>A0A1X0J7T1</accession>
<evidence type="ECO:0000313" key="2">
    <source>
        <dbReference type="EMBL" id="ORB58189.1"/>
    </source>
</evidence>
<name>A0A1X0J7T1_9MYCO</name>
<gene>
    <name evidence="2" type="ORF">BST43_11270</name>
</gene>
<evidence type="ECO:0000259" key="1">
    <source>
        <dbReference type="Pfam" id="PF12728"/>
    </source>
</evidence>
<dbReference type="InterPro" id="IPR009061">
    <property type="entry name" value="DNA-bd_dom_put_sf"/>
</dbReference>
<dbReference type="EMBL" id="MVII01000012">
    <property type="protein sequence ID" value="ORB58189.1"/>
    <property type="molecule type" value="Genomic_DNA"/>
</dbReference>
<dbReference type="Gene3D" id="1.10.1660.10">
    <property type="match status" value="1"/>
</dbReference>
<proteinExistence type="predicted"/>
<dbReference type="Proteomes" id="UP000192434">
    <property type="component" value="Unassembled WGS sequence"/>
</dbReference>
<dbReference type="SUPFAM" id="SSF46955">
    <property type="entry name" value="Putative DNA-binding domain"/>
    <property type="match status" value="1"/>
</dbReference>
<organism evidence="2 3">
    <name type="scientific">Mycobacteroides saopaulense</name>
    <dbReference type="NCBI Taxonomy" id="1578165"/>
    <lineage>
        <taxon>Bacteria</taxon>
        <taxon>Bacillati</taxon>
        <taxon>Actinomycetota</taxon>
        <taxon>Actinomycetes</taxon>
        <taxon>Mycobacteriales</taxon>
        <taxon>Mycobacteriaceae</taxon>
        <taxon>Mycobacteroides</taxon>
    </lineage>
</organism>
<feature type="domain" description="Helix-turn-helix" evidence="1">
    <location>
        <begin position="22"/>
        <end position="67"/>
    </location>
</feature>
<dbReference type="RefSeq" id="WP_074246148.1">
    <property type="nucleotide sequence ID" value="NZ_MVII01000012.1"/>
</dbReference>
<dbReference type="OrthoDB" id="4763927at2"/>
<dbReference type="Pfam" id="PF12728">
    <property type="entry name" value="HTH_17"/>
    <property type="match status" value="1"/>
</dbReference>
<evidence type="ECO:0000313" key="3">
    <source>
        <dbReference type="Proteomes" id="UP000192434"/>
    </source>
</evidence>
<reference evidence="2 3" key="1">
    <citation type="submission" date="2016-12" db="EMBL/GenBank/DDBJ databases">
        <title>The new phylogeny of genus Mycobacterium.</title>
        <authorList>
            <person name="Tortoli E."/>
            <person name="Trovato A."/>
            <person name="Cirillo D.M."/>
        </authorList>
    </citation>
    <scope>NUCLEOTIDE SEQUENCE [LARGE SCALE GENOMIC DNA]</scope>
    <source>
        <strain evidence="2 3">CCUG 66554</strain>
    </source>
</reference>
<comment type="caution">
    <text evidence="2">The sequence shown here is derived from an EMBL/GenBank/DDBJ whole genome shotgun (WGS) entry which is preliminary data.</text>
</comment>
<sequence length="82" mass="8860">MPARHPKLDLTNLTIGGIAPSYVSVEHAAQLMDVSHWTVRRWITAGALPAKKLPSGGLRIAVVDLEQIGELVRPDRGRKGVA</sequence>
<dbReference type="AlphaFoldDB" id="A0A1X0J7T1"/>
<dbReference type="InterPro" id="IPR041657">
    <property type="entry name" value="HTH_17"/>
</dbReference>